<protein>
    <submittedName>
        <fullName evidence="2">Uncharacterized protein</fullName>
    </submittedName>
</protein>
<sequence>MYIKALIDIDVDLDFGLAKALRISNSCDLKKILSDSVKHVIHTVITENIEDKVKCLSSIKGFFTVDLRLFMKLCKLDRNTLKSLGIKVAPKTFYERSKIIGYTYADNKLCIVEKTSKDNIVLVRVLKSKMLPIFVEPSLYLISAPNTEIVDKVLEILNILKTLNKRFSTNLVELCREIA</sequence>
<evidence type="ECO:0000313" key="2">
    <source>
        <dbReference type="EMBL" id="HGQ65139.1"/>
    </source>
</evidence>
<dbReference type="EMBL" id="DTBD01000070">
    <property type="protein sequence ID" value="HGQ65139.1"/>
    <property type="molecule type" value="Genomic_DNA"/>
</dbReference>
<evidence type="ECO:0000313" key="1">
    <source>
        <dbReference type="EMBL" id="HGQ36620.1"/>
    </source>
</evidence>
<dbReference type="AlphaFoldDB" id="A0A7C4JLC9"/>
<comment type="caution">
    <text evidence="2">The sequence shown here is derived from an EMBL/GenBank/DDBJ whole genome shotgun (WGS) entry which is preliminary data.</text>
</comment>
<dbReference type="EMBL" id="DTCK01000042">
    <property type="protein sequence ID" value="HGQ36620.1"/>
    <property type="molecule type" value="Genomic_DNA"/>
</dbReference>
<gene>
    <name evidence="2" type="ORF">ENU08_07840</name>
    <name evidence="1" type="ORF">ENU41_08125</name>
</gene>
<accession>A0A7C4JLC9</accession>
<proteinExistence type="predicted"/>
<organism evidence="2">
    <name type="scientific">Ignisphaera aggregans</name>
    <dbReference type="NCBI Taxonomy" id="334771"/>
    <lineage>
        <taxon>Archaea</taxon>
        <taxon>Thermoproteota</taxon>
        <taxon>Thermoprotei</taxon>
        <taxon>Desulfurococcales</taxon>
        <taxon>Desulfurococcaceae</taxon>
        <taxon>Ignisphaera</taxon>
    </lineage>
</organism>
<name>A0A7C4JLC9_9CREN</name>
<reference evidence="2" key="1">
    <citation type="journal article" date="2020" name="mSystems">
        <title>Genome- and Community-Level Interaction Insights into Carbon Utilization and Element Cycling Functions of Hydrothermarchaeota in Hydrothermal Sediment.</title>
        <authorList>
            <person name="Zhou Z."/>
            <person name="Liu Y."/>
            <person name="Xu W."/>
            <person name="Pan J."/>
            <person name="Luo Z.H."/>
            <person name="Li M."/>
        </authorList>
    </citation>
    <scope>NUCLEOTIDE SEQUENCE [LARGE SCALE GENOMIC DNA]</scope>
    <source>
        <strain evidence="2">SpSt-637</strain>
        <strain evidence="1">SpSt-667</strain>
    </source>
</reference>